<dbReference type="CDD" id="cd15482">
    <property type="entry name" value="Sialidase_non-viral"/>
    <property type="match status" value="1"/>
</dbReference>
<keyword evidence="7" id="KW-1185">Reference proteome</keyword>
<gene>
    <name evidence="6" type="ORF">AAAT34_06285</name>
</gene>
<dbReference type="EC" id="3.2.1.18" evidence="3"/>
<feature type="chain" id="PRO_5045964000" description="exo-alpha-sialidase" evidence="4">
    <location>
        <begin position="30"/>
        <end position="425"/>
    </location>
</feature>
<name>A0ABV1FQF9_9BACT</name>
<comment type="catalytic activity">
    <reaction evidence="1">
        <text>Hydrolysis of alpha-(2-&gt;3)-, alpha-(2-&gt;6)-, alpha-(2-&gt;8)- glycosidic linkages of terminal sialic acid residues in oligosaccharides, glycoproteins, glycolipids, colominic acid and synthetic substrates.</text>
        <dbReference type="EC" id="3.2.1.18"/>
    </reaction>
</comment>
<dbReference type="Pfam" id="PF13088">
    <property type="entry name" value="BNR_2"/>
    <property type="match status" value="1"/>
</dbReference>
<dbReference type="InterPro" id="IPR036278">
    <property type="entry name" value="Sialidase_sf"/>
</dbReference>
<dbReference type="RefSeq" id="WP_215759741.1">
    <property type="nucleotide sequence ID" value="NZ_JAHKBE010000018.1"/>
</dbReference>
<dbReference type="InterPro" id="IPR026856">
    <property type="entry name" value="Sialidase_fam"/>
</dbReference>
<feature type="signal peptide" evidence="4">
    <location>
        <begin position="1"/>
        <end position="29"/>
    </location>
</feature>
<dbReference type="SUPFAM" id="SSF50939">
    <property type="entry name" value="Sialidases"/>
    <property type="match status" value="1"/>
</dbReference>
<reference evidence="6 7" key="1">
    <citation type="submission" date="2024-04" db="EMBL/GenBank/DDBJ databases">
        <title>Human intestinal bacterial collection.</title>
        <authorList>
            <person name="Pauvert C."/>
            <person name="Hitch T.C.A."/>
            <person name="Clavel T."/>
        </authorList>
    </citation>
    <scope>NUCLEOTIDE SEQUENCE [LARGE SCALE GENOMIC DNA]</scope>
    <source>
        <strain evidence="6 7">CLA-AA-H145</strain>
    </source>
</reference>
<dbReference type="Proteomes" id="UP001487296">
    <property type="component" value="Unassembled WGS sequence"/>
</dbReference>
<dbReference type="GO" id="GO:0016798">
    <property type="term" value="F:hydrolase activity, acting on glycosyl bonds"/>
    <property type="evidence" value="ECO:0007669"/>
    <property type="project" value="UniProtKB-KW"/>
</dbReference>
<accession>A0ABV1FQF9</accession>
<keyword evidence="4" id="KW-0732">Signal</keyword>
<evidence type="ECO:0000259" key="5">
    <source>
        <dbReference type="Pfam" id="PF13088"/>
    </source>
</evidence>
<dbReference type="PANTHER" id="PTHR10628">
    <property type="entry name" value="SIALIDASE"/>
    <property type="match status" value="1"/>
</dbReference>
<evidence type="ECO:0000256" key="2">
    <source>
        <dbReference type="ARBA" id="ARBA00009348"/>
    </source>
</evidence>
<evidence type="ECO:0000256" key="4">
    <source>
        <dbReference type="SAM" id="SignalP"/>
    </source>
</evidence>
<organism evidence="6 7">
    <name type="scientific">Hallella faecis</name>
    <dbReference type="NCBI Taxonomy" id="2841596"/>
    <lineage>
        <taxon>Bacteria</taxon>
        <taxon>Pseudomonadati</taxon>
        <taxon>Bacteroidota</taxon>
        <taxon>Bacteroidia</taxon>
        <taxon>Bacteroidales</taxon>
        <taxon>Prevotellaceae</taxon>
        <taxon>Hallella</taxon>
    </lineage>
</organism>
<protein>
    <recommendedName>
        <fullName evidence="3">exo-alpha-sialidase</fullName>
        <ecNumber evidence="3">3.2.1.18</ecNumber>
    </recommendedName>
</protein>
<keyword evidence="6" id="KW-0326">Glycosidase</keyword>
<evidence type="ECO:0000256" key="3">
    <source>
        <dbReference type="ARBA" id="ARBA00012733"/>
    </source>
</evidence>
<feature type="domain" description="Sialidase" evidence="5">
    <location>
        <begin position="89"/>
        <end position="275"/>
    </location>
</feature>
<proteinExistence type="inferred from homology"/>
<comment type="similarity">
    <text evidence="2">Belongs to the glycosyl hydrolase 33 family.</text>
</comment>
<dbReference type="InterPro" id="IPR011040">
    <property type="entry name" value="Sialidase"/>
</dbReference>
<dbReference type="EMBL" id="JBBNFP010000018">
    <property type="protein sequence ID" value="MEQ2486661.1"/>
    <property type="molecule type" value="Genomic_DNA"/>
</dbReference>
<dbReference type="Gene3D" id="2.120.10.10">
    <property type="match status" value="1"/>
</dbReference>
<dbReference type="PANTHER" id="PTHR10628:SF30">
    <property type="entry name" value="EXO-ALPHA-SIALIDASE"/>
    <property type="match status" value="1"/>
</dbReference>
<comment type="caution">
    <text evidence="6">The sequence shown here is derived from an EMBL/GenBank/DDBJ whole genome shotgun (WGS) entry which is preliminary data.</text>
</comment>
<evidence type="ECO:0000256" key="1">
    <source>
        <dbReference type="ARBA" id="ARBA00000427"/>
    </source>
</evidence>
<sequence>MNKSILRFAFMLLVSFLFIVGTKAQTAGAAISKANLPTPVTVFEDPYQGIPVRIPAMTITRDGGVIAMVDYRHNFSDIGWNSGGTYRLDILMRRSDDGGRTWSPINTVVEGRKDFGYGDPSVVADRDSAGLILMQAVSGNVPYVHATAKNPQHAMFFRSTDGGKTWDKGHDVAPSIYNLYRDEQPLTQEKGFFLTSGKITQSRIIKKDKYYRLYIAHPVLHVGTFVIYSDDFGKTWQVLGGAATIPGPDGDESKVEELPDGSVLLSCRKFSSLGRRFNVFVYKNKKRAEGAWSEAKDAKALANCTRCNGDVVVVPVRRTIDGRKTWLAIQSLLQSKTRDHLGFYYREIPRRGADLAPVLADNWQRGVMIHEGTAAYSTMSVFDDGTVGILYEADLDANNTGYKILFSRLSVSQITGGVYEAMPAK</sequence>
<keyword evidence="6" id="KW-0378">Hydrolase</keyword>
<evidence type="ECO:0000313" key="7">
    <source>
        <dbReference type="Proteomes" id="UP001487296"/>
    </source>
</evidence>
<evidence type="ECO:0000313" key="6">
    <source>
        <dbReference type="EMBL" id="MEQ2486661.1"/>
    </source>
</evidence>